<protein>
    <recommendedName>
        <fullName evidence="5">ABC transporter substrate-binding protein</fullName>
    </recommendedName>
</protein>
<dbReference type="PANTHER" id="PTHR30006">
    <property type="entry name" value="THIAMINE-BINDING PERIPLASMIC PROTEIN-RELATED"/>
    <property type="match status" value="1"/>
</dbReference>
<dbReference type="Proteomes" id="UP000070549">
    <property type="component" value="Unassembled WGS sequence"/>
</dbReference>
<proteinExistence type="predicted"/>
<keyword evidence="2" id="KW-0812">Transmembrane</keyword>
<gene>
    <name evidence="3" type="ORF">AKJ49_00840</name>
</gene>
<dbReference type="Pfam" id="PF13416">
    <property type="entry name" value="SBP_bac_8"/>
    <property type="match status" value="1"/>
</dbReference>
<keyword evidence="4" id="KW-1185">Reference proteome</keyword>
<evidence type="ECO:0000313" key="3">
    <source>
        <dbReference type="EMBL" id="KXB05414.1"/>
    </source>
</evidence>
<evidence type="ECO:0000256" key="1">
    <source>
        <dbReference type="ARBA" id="ARBA00022729"/>
    </source>
</evidence>
<comment type="caution">
    <text evidence="3">The sequence shown here is derived from an EMBL/GenBank/DDBJ whole genome shotgun (WGS) entry which is preliminary data.</text>
</comment>
<keyword evidence="1" id="KW-0732">Signal</keyword>
<evidence type="ECO:0000313" key="4">
    <source>
        <dbReference type="Proteomes" id="UP000070549"/>
    </source>
</evidence>
<name>A0A133VG62_9EURY</name>
<feature type="transmembrane region" description="Helical" evidence="2">
    <location>
        <begin position="7"/>
        <end position="26"/>
    </location>
</feature>
<evidence type="ECO:0000256" key="2">
    <source>
        <dbReference type="SAM" id="Phobius"/>
    </source>
</evidence>
<evidence type="ECO:0008006" key="5">
    <source>
        <dbReference type="Google" id="ProtNLM"/>
    </source>
</evidence>
<accession>A0A133VG62</accession>
<dbReference type="AlphaFoldDB" id="A0A133VG62"/>
<reference evidence="3 4" key="1">
    <citation type="journal article" date="2016" name="Sci. Rep.">
        <title>Metabolic traits of an uncultured archaeal lineage -MSBL1- from brine pools of the Red Sea.</title>
        <authorList>
            <person name="Mwirichia R."/>
            <person name="Alam I."/>
            <person name="Rashid M."/>
            <person name="Vinu M."/>
            <person name="Ba-Alawi W."/>
            <person name="Anthony Kamau A."/>
            <person name="Kamanda Ngugi D."/>
            <person name="Goker M."/>
            <person name="Klenk H.P."/>
            <person name="Bajic V."/>
            <person name="Stingl U."/>
        </authorList>
    </citation>
    <scope>NUCLEOTIDE SEQUENCE [LARGE SCALE GENOMIC DNA]</scope>
    <source>
        <strain evidence="3">SCGC-AAA382A03</strain>
    </source>
</reference>
<organism evidence="3 4">
    <name type="scientific">candidate division MSBL1 archaeon SCGC-AAA382A03</name>
    <dbReference type="NCBI Taxonomy" id="1698278"/>
    <lineage>
        <taxon>Archaea</taxon>
        <taxon>Methanobacteriati</taxon>
        <taxon>Methanobacteriota</taxon>
        <taxon>candidate division MSBL1</taxon>
    </lineage>
</organism>
<dbReference type="EMBL" id="LHYC01000016">
    <property type="protein sequence ID" value="KXB05414.1"/>
    <property type="molecule type" value="Genomic_DNA"/>
</dbReference>
<sequence>MKTSYTIAITAIITAVIAGGIAFVAMKPTGQDTTDNQSSAGRPYEGEHLHVTAWSGSWAETFKAGVVPPFEEKTGAEVEVTAGWSDLIPKSIAGAPDNPPWDVTICTETTIVRGIEENIFLPLRKQNIPNLEEFYDVFREGGAFSDELYKYGVAADGALEALIWNNEYLPEGVELDSFEDIFVNPDSSLKGKIGLEFSQWGLMELAIACQDEPGMQELYSEEGVDAVFDMLKDIKPYIGTFWQSGGEAFSALESGDIAITAYYQGSGSSWVLDSPNAGMTVPETSCISYWDFWAINRGTEHRRLAEEFLNYLASKKGQERILRYVGNFVARKDIDPRVANYILEPLVPQSAEEWNSIAFPKAGTIAEKWSSEWRDRFKEIMQS</sequence>
<dbReference type="PANTHER" id="PTHR30006:SF2">
    <property type="entry name" value="ABC TRANSPORTER SUBSTRATE-BINDING PROTEIN"/>
    <property type="match status" value="1"/>
</dbReference>
<keyword evidence="2" id="KW-1133">Transmembrane helix</keyword>
<dbReference type="Gene3D" id="3.40.190.10">
    <property type="entry name" value="Periplasmic binding protein-like II"/>
    <property type="match status" value="2"/>
</dbReference>
<dbReference type="InterPro" id="IPR006059">
    <property type="entry name" value="SBP"/>
</dbReference>
<keyword evidence="2" id="KW-0472">Membrane</keyword>
<dbReference type="SUPFAM" id="SSF53850">
    <property type="entry name" value="Periplasmic binding protein-like II"/>
    <property type="match status" value="1"/>
</dbReference>